<evidence type="ECO:0000313" key="2">
    <source>
        <dbReference type="Proteomes" id="UP001501468"/>
    </source>
</evidence>
<organism evidence="1 2">
    <name type="scientific">Terrabacter ginsenosidimutans</name>
    <dbReference type="NCBI Taxonomy" id="490575"/>
    <lineage>
        <taxon>Bacteria</taxon>
        <taxon>Bacillati</taxon>
        <taxon>Actinomycetota</taxon>
        <taxon>Actinomycetes</taxon>
        <taxon>Micrococcales</taxon>
        <taxon>Intrasporangiaceae</taxon>
        <taxon>Terrabacter</taxon>
    </lineage>
</organism>
<keyword evidence="2" id="KW-1185">Reference proteome</keyword>
<gene>
    <name evidence="1" type="ORF">GCM10022399_41260</name>
</gene>
<name>A0ABP7ER91_9MICO</name>
<accession>A0ABP7ER91</accession>
<dbReference type="Proteomes" id="UP001501468">
    <property type="component" value="Unassembled WGS sequence"/>
</dbReference>
<comment type="caution">
    <text evidence="1">The sequence shown here is derived from an EMBL/GenBank/DDBJ whole genome shotgun (WGS) entry which is preliminary data.</text>
</comment>
<evidence type="ECO:0000313" key="1">
    <source>
        <dbReference type="EMBL" id="GAA3720612.1"/>
    </source>
</evidence>
<reference evidence="2" key="1">
    <citation type="journal article" date="2019" name="Int. J. Syst. Evol. Microbiol.">
        <title>The Global Catalogue of Microorganisms (GCM) 10K type strain sequencing project: providing services to taxonomists for standard genome sequencing and annotation.</title>
        <authorList>
            <consortium name="The Broad Institute Genomics Platform"/>
            <consortium name="The Broad Institute Genome Sequencing Center for Infectious Disease"/>
            <person name="Wu L."/>
            <person name="Ma J."/>
        </authorList>
    </citation>
    <scope>NUCLEOTIDE SEQUENCE [LARGE SCALE GENOMIC DNA]</scope>
    <source>
        <strain evidence="2">JCM 17125</strain>
    </source>
</reference>
<dbReference type="EMBL" id="BAABDC010000011">
    <property type="protein sequence ID" value="GAA3720612.1"/>
    <property type="molecule type" value="Genomic_DNA"/>
</dbReference>
<dbReference type="RefSeq" id="WP_344951366.1">
    <property type="nucleotide sequence ID" value="NZ_BAABDC010000011.1"/>
</dbReference>
<proteinExistence type="predicted"/>
<sequence length="91" mass="9919">MTETPGPISCAAHGLADAKAAIKGLNDPLERANAALDLLEYITQIVPTTLRRLRFEALVEARQTKSVHEIAQHLGISDARVYEILADGKRN</sequence>
<protein>
    <submittedName>
        <fullName evidence="1">Uncharacterized protein</fullName>
    </submittedName>
</protein>